<protein>
    <submittedName>
        <fullName evidence="16">TonB-dependent receptor</fullName>
    </submittedName>
</protein>
<name>A0A845ADE4_9SPHN</name>
<keyword evidence="2 10" id="KW-0813">Transport</keyword>
<sequence length="672" mass="70590">MSGTTVHDGGFVSKYLFLFSVSLIASAAHAQDAQQQRQDAGDAAVAEILARQGEPAPAPAPTPTPVPAARHDRAATATDDAPTITVTANGLSTSIENTGQPVTLIDRQEIDAVQGADIARVLERVPSVSLTRNGPLGSYTGVSVRGADADQLLVLIDGVRVADPSSPAGGFDFGTLLASNISRIDFLRGSNSTIWGADAMGGVVDITTRATPGLGASVEYGARNTLTTQASAGIKGDGYSIGLGGAAIRSDGFSAAADGTEPDGLRQWGVGGTAHVDLTPQIEAFANGRYSHAHLDIDGFPPPNYVLADTDETQTTKQYSGALGLAYYGMDLTLRGAWSFADTARDNFDPATGPAPTFTGDGHSDMVSLRGEYRLIGGLTLAFGGEHERTSYQTSYDAHAATSITGGYLQAGWVLGNLAAHAGARVDDHERFGSKVSLGGDISYGLGHGWRLRTSYGEGFKPPTLYQLYSDYGNQQLRPETSTSVDFGIEHGTRGEGTHFALTAFRRDSSQLITFVSCFGVTGGICTNRPFGTYDNTDRARAHGIELEAGTQLAPGLRLAGYYTHLTAQDRGTGLDLARRPRDMATVHADYTAPFGVTLGGQLRLVGPSYDKAGEVDRLAGYTLADITASVPLTHDIDLFGRVENIFDESYQTAAGYGSPGRGAFIGVRGRM</sequence>
<comment type="similarity">
    <text evidence="10 11">Belongs to the TonB-dependent receptor family.</text>
</comment>
<evidence type="ECO:0000256" key="13">
    <source>
        <dbReference type="SAM" id="SignalP"/>
    </source>
</evidence>
<evidence type="ECO:0000256" key="8">
    <source>
        <dbReference type="ARBA" id="ARBA00023136"/>
    </source>
</evidence>
<evidence type="ECO:0000256" key="1">
    <source>
        <dbReference type="ARBA" id="ARBA00004571"/>
    </source>
</evidence>
<dbReference type="SUPFAM" id="SSF56935">
    <property type="entry name" value="Porins"/>
    <property type="match status" value="1"/>
</dbReference>
<evidence type="ECO:0000256" key="7">
    <source>
        <dbReference type="ARBA" id="ARBA00023077"/>
    </source>
</evidence>
<gene>
    <name evidence="16" type="ORF">GRI58_01010</name>
</gene>
<evidence type="ECO:0000256" key="9">
    <source>
        <dbReference type="ARBA" id="ARBA00023237"/>
    </source>
</evidence>
<evidence type="ECO:0000256" key="6">
    <source>
        <dbReference type="ARBA" id="ARBA00023065"/>
    </source>
</evidence>
<evidence type="ECO:0000259" key="14">
    <source>
        <dbReference type="Pfam" id="PF00593"/>
    </source>
</evidence>
<evidence type="ECO:0000256" key="10">
    <source>
        <dbReference type="PROSITE-ProRule" id="PRU01360"/>
    </source>
</evidence>
<evidence type="ECO:0000256" key="4">
    <source>
        <dbReference type="ARBA" id="ARBA00022692"/>
    </source>
</evidence>
<dbReference type="RefSeq" id="WP_160751692.1">
    <property type="nucleotide sequence ID" value="NZ_WTYA01000001.1"/>
</dbReference>
<feature type="domain" description="TonB-dependent receptor-like beta-barrel" evidence="14">
    <location>
        <begin position="333"/>
        <end position="646"/>
    </location>
</feature>
<reference evidence="16 17" key="1">
    <citation type="submission" date="2019-12" db="EMBL/GenBank/DDBJ databases">
        <title>Genomic-based taxomic classification of the family Erythrobacteraceae.</title>
        <authorList>
            <person name="Xu L."/>
        </authorList>
    </citation>
    <scope>NUCLEOTIDE SEQUENCE [LARGE SCALE GENOMIC DNA]</scope>
    <source>
        <strain evidence="16 17">KEMB 9005-328</strain>
    </source>
</reference>
<keyword evidence="7 11" id="KW-0798">TonB box</keyword>
<dbReference type="InterPro" id="IPR036942">
    <property type="entry name" value="Beta-barrel_TonB_sf"/>
</dbReference>
<dbReference type="Pfam" id="PF07715">
    <property type="entry name" value="Plug"/>
    <property type="match status" value="1"/>
</dbReference>
<feature type="domain" description="TonB-dependent receptor plug" evidence="15">
    <location>
        <begin position="96"/>
        <end position="203"/>
    </location>
</feature>
<accession>A0A845ADE4</accession>
<keyword evidence="4 10" id="KW-0812">Transmembrane</keyword>
<evidence type="ECO:0000256" key="5">
    <source>
        <dbReference type="ARBA" id="ARBA00022729"/>
    </source>
</evidence>
<evidence type="ECO:0000313" key="16">
    <source>
        <dbReference type="EMBL" id="MXP27399.1"/>
    </source>
</evidence>
<dbReference type="PANTHER" id="PTHR30069:SF53">
    <property type="entry name" value="COLICIN I RECEPTOR-RELATED"/>
    <property type="match status" value="1"/>
</dbReference>
<feature type="signal peptide" evidence="13">
    <location>
        <begin position="1"/>
        <end position="30"/>
    </location>
</feature>
<keyword evidence="5 13" id="KW-0732">Signal</keyword>
<dbReference type="GO" id="GO:0006811">
    <property type="term" value="P:monoatomic ion transport"/>
    <property type="evidence" value="ECO:0007669"/>
    <property type="project" value="UniProtKB-KW"/>
</dbReference>
<proteinExistence type="inferred from homology"/>
<keyword evidence="9 10" id="KW-0998">Cell outer membrane</keyword>
<feature type="compositionally biased region" description="Pro residues" evidence="12">
    <location>
        <begin position="56"/>
        <end position="66"/>
    </location>
</feature>
<evidence type="ECO:0000256" key="3">
    <source>
        <dbReference type="ARBA" id="ARBA00022452"/>
    </source>
</evidence>
<dbReference type="AlphaFoldDB" id="A0A845ADE4"/>
<dbReference type="PROSITE" id="PS52016">
    <property type="entry name" value="TONB_DEPENDENT_REC_3"/>
    <property type="match status" value="1"/>
</dbReference>
<comment type="caution">
    <text evidence="16">The sequence shown here is derived from an EMBL/GenBank/DDBJ whole genome shotgun (WGS) entry which is preliminary data.</text>
</comment>
<keyword evidence="17" id="KW-1185">Reference proteome</keyword>
<evidence type="ECO:0000256" key="11">
    <source>
        <dbReference type="RuleBase" id="RU003357"/>
    </source>
</evidence>
<dbReference type="InterPro" id="IPR037066">
    <property type="entry name" value="Plug_dom_sf"/>
</dbReference>
<feature type="chain" id="PRO_5032512928" evidence="13">
    <location>
        <begin position="31"/>
        <end position="672"/>
    </location>
</feature>
<dbReference type="Proteomes" id="UP000439780">
    <property type="component" value="Unassembled WGS sequence"/>
</dbReference>
<dbReference type="EMBL" id="WTYA01000001">
    <property type="protein sequence ID" value="MXP27399.1"/>
    <property type="molecule type" value="Genomic_DNA"/>
</dbReference>
<comment type="subcellular location">
    <subcellularLocation>
        <location evidence="1 10">Cell outer membrane</location>
        <topology evidence="1 10">Multi-pass membrane protein</topology>
    </subcellularLocation>
</comment>
<dbReference type="GO" id="GO:0015889">
    <property type="term" value="P:cobalamin transport"/>
    <property type="evidence" value="ECO:0007669"/>
    <property type="project" value="TreeGrafter"/>
</dbReference>
<dbReference type="InterPro" id="IPR039426">
    <property type="entry name" value="TonB-dep_rcpt-like"/>
</dbReference>
<dbReference type="Pfam" id="PF00593">
    <property type="entry name" value="TonB_dep_Rec_b-barrel"/>
    <property type="match status" value="1"/>
</dbReference>
<dbReference type="Gene3D" id="2.170.130.10">
    <property type="entry name" value="TonB-dependent receptor, plug domain"/>
    <property type="match status" value="1"/>
</dbReference>
<dbReference type="Gene3D" id="2.40.170.20">
    <property type="entry name" value="TonB-dependent receptor, beta-barrel domain"/>
    <property type="match status" value="1"/>
</dbReference>
<dbReference type="PANTHER" id="PTHR30069">
    <property type="entry name" value="TONB-DEPENDENT OUTER MEMBRANE RECEPTOR"/>
    <property type="match status" value="1"/>
</dbReference>
<organism evidence="16 17">
    <name type="scientific">Qipengyuania algicida</name>
    <dbReference type="NCBI Taxonomy" id="1836209"/>
    <lineage>
        <taxon>Bacteria</taxon>
        <taxon>Pseudomonadati</taxon>
        <taxon>Pseudomonadota</taxon>
        <taxon>Alphaproteobacteria</taxon>
        <taxon>Sphingomonadales</taxon>
        <taxon>Erythrobacteraceae</taxon>
        <taxon>Qipengyuania</taxon>
    </lineage>
</organism>
<keyword evidence="3 10" id="KW-1134">Transmembrane beta strand</keyword>
<evidence type="ECO:0000259" key="15">
    <source>
        <dbReference type="Pfam" id="PF07715"/>
    </source>
</evidence>
<dbReference type="InterPro" id="IPR000531">
    <property type="entry name" value="Beta-barrel_TonB"/>
</dbReference>
<dbReference type="InterPro" id="IPR012910">
    <property type="entry name" value="Plug_dom"/>
</dbReference>
<dbReference type="CDD" id="cd01347">
    <property type="entry name" value="ligand_gated_channel"/>
    <property type="match status" value="1"/>
</dbReference>
<dbReference type="OrthoDB" id="9760620at2"/>
<feature type="region of interest" description="Disordered" evidence="12">
    <location>
        <begin position="53"/>
        <end position="80"/>
    </location>
</feature>
<keyword evidence="6" id="KW-0406">Ion transport</keyword>
<evidence type="ECO:0000256" key="2">
    <source>
        <dbReference type="ARBA" id="ARBA00022448"/>
    </source>
</evidence>
<keyword evidence="16" id="KW-0675">Receptor</keyword>
<dbReference type="GO" id="GO:0009279">
    <property type="term" value="C:cell outer membrane"/>
    <property type="evidence" value="ECO:0007669"/>
    <property type="project" value="UniProtKB-SubCell"/>
</dbReference>
<evidence type="ECO:0000256" key="12">
    <source>
        <dbReference type="SAM" id="MobiDB-lite"/>
    </source>
</evidence>
<evidence type="ECO:0000313" key="17">
    <source>
        <dbReference type="Proteomes" id="UP000439780"/>
    </source>
</evidence>
<keyword evidence="8 10" id="KW-0472">Membrane</keyword>